<gene>
    <name evidence="1" type="ORF">SAMN06273570_1341</name>
</gene>
<evidence type="ECO:0000313" key="2">
    <source>
        <dbReference type="Proteomes" id="UP000219271"/>
    </source>
</evidence>
<protein>
    <submittedName>
        <fullName evidence="1">Uncharacterized protein</fullName>
    </submittedName>
</protein>
<proteinExistence type="predicted"/>
<dbReference type="EMBL" id="OCMY01000001">
    <property type="protein sequence ID" value="SOD37017.1"/>
    <property type="molecule type" value="Genomic_DNA"/>
</dbReference>
<reference evidence="2" key="1">
    <citation type="submission" date="2017-09" db="EMBL/GenBank/DDBJ databases">
        <authorList>
            <person name="Varghese N."/>
            <person name="Submissions S."/>
        </authorList>
    </citation>
    <scope>NUCLEOTIDE SEQUENCE [LARGE SCALE GENOMIC DNA]</scope>
    <source>
        <strain evidence="2">JKS000234</strain>
    </source>
</reference>
<keyword evidence="2" id="KW-1185">Reference proteome</keyword>
<sequence>MTWQKSQDLDAKRFDLWVRLLYNLATPRYSIGFLSQELDVIR</sequence>
<dbReference type="AlphaFoldDB" id="A0A286BS85"/>
<evidence type="ECO:0000313" key="1">
    <source>
        <dbReference type="EMBL" id="SOD37017.1"/>
    </source>
</evidence>
<dbReference type="Proteomes" id="UP000219271">
    <property type="component" value="Unassembled WGS sequence"/>
</dbReference>
<name>A0A286BS85_9GAMM</name>
<accession>A0A286BS85</accession>
<organism evidence="1 2">
    <name type="scientific">Candidatus Pantoea floridensis</name>
    <dbReference type="NCBI Taxonomy" id="1938870"/>
    <lineage>
        <taxon>Bacteria</taxon>
        <taxon>Pseudomonadati</taxon>
        <taxon>Pseudomonadota</taxon>
        <taxon>Gammaproteobacteria</taxon>
        <taxon>Enterobacterales</taxon>
        <taxon>Erwiniaceae</taxon>
        <taxon>Pantoea</taxon>
    </lineage>
</organism>